<name>A0AAV8ZT66_9CUCU</name>
<gene>
    <name evidence="2" type="ORF">NQ314_002188</name>
</gene>
<feature type="domain" description="MADF" evidence="1">
    <location>
        <begin position="24"/>
        <end position="86"/>
    </location>
</feature>
<dbReference type="PANTHER" id="PTHR21505">
    <property type="entry name" value="MADF DOMAIN-CONTAINING PROTEIN-RELATED"/>
    <property type="match status" value="1"/>
</dbReference>
<proteinExistence type="predicted"/>
<dbReference type="PANTHER" id="PTHR21505:SF8">
    <property type="entry name" value="DPT-YFP REPRESSOR BY OVEREXPRESSION, ISOFORM D-RELATED"/>
    <property type="match status" value="1"/>
</dbReference>
<dbReference type="Pfam" id="PF10545">
    <property type="entry name" value="MADF_DNA_bdg"/>
    <property type="match status" value="1"/>
</dbReference>
<dbReference type="PROSITE" id="PS51029">
    <property type="entry name" value="MADF"/>
    <property type="match status" value="1"/>
</dbReference>
<dbReference type="Proteomes" id="UP001162156">
    <property type="component" value="Unassembled WGS sequence"/>
</dbReference>
<dbReference type="EMBL" id="JANEYF010000670">
    <property type="protein sequence ID" value="KAJ8968650.1"/>
    <property type="molecule type" value="Genomic_DNA"/>
</dbReference>
<reference evidence="2" key="1">
    <citation type="journal article" date="2023" name="Insect Mol. Biol.">
        <title>Genome sequencing provides insights into the evolution of gene families encoding plant cell wall-degrading enzymes in longhorned beetles.</title>
        <authorList>
            <person name="Shin N.R."/>
            <person name="Okamura Y."/>
            <person name="Kirsch R."/>
            <person name="Pauchet Y."/>
        </authorList>
    </citation>
    <scope>NUCLEOTIDE SEQUENCE</scope>
    <source>
        <strain evidence="2">RBIC_L_NR</strain>
    </source>
</reference>
<comment type="caution">
    <text evidence="2">The sequence shown here is derived from an EMBL/GenBank/DDBJ whole genome shotgun (WGS) entry which is preliminary data.</text>
</comment>
<dbReference type="AlphaFoldDB" id="A0AAV8ZT66"/>
<protein>
    <recommendedName>
        <fullName evidence="1">MADF domain-containing protein</fullName>
    </recommendedName>
</protein>
<keyword evidence="3" id="KW-1185">Reference proteome</keyword>
<evidence type="ECO:0000259" key="1">
    <source>
        <dbReference type="PROSITE" id="PS51029"/>
    </source>
</evidence>
<accession>A0AAV8ZT66</accession>
<organism evidence="2 3">
    <name type="scientific">Rhamnusium bicolor</name>
    <dbReference type="NCBI Taxonomy" id="1586634"/>
    <lineage>
        <taxon>Eukaryota</taxon>
        <taxon>Metazoa</taxon>
        <taxon>Ecdysozoa</taxon>
        <taxon>Arthropoda</taxon>
        <taxon>Hexapoda</taxon>
        <taxon>Insecta</taxon>
        <taxon>Pterygota</taxon>
        <taxon>Neoptera</taxon>
        <taxon>Endopterygota</taxon>
        <taxon>Coleoptera</taxon>
        <taxon>Polyphaga</taxon>
        <taxon>Cucujiformia</taxon>
        <taxon>Chrysomeloidea</taxon>
        <taxon>Cerambycidae</taxon>
        <taxon>Lepturinae</taxon>
        <taxon>Rhagiini</taxon>
        <taxon>Rhamnusium</taxon>
    </lineage>
</organism>
<evidence type="ECO:0000313" key="3">
    <source>
        <dbReference type="Proteomes" id="UP001162156"/>
    </source>
</evidence>
<dbReference type="InterPro" id="IPR006578">
    <property type="entry name" value="MADF-dom"/>
</dbReference>
<sequence length="86" mass="10378">MLQALLLLRLTYNVKKIEKGSSVEYRELYKSFPRIWKVKCKEYSDRNIKSQAYEILVEKIKDIDADANRETVVKKINYLRTTYREE</sequence>
<evidence type="ECO:0000313" key="2">
    <source>
        <dbReference type="EMBL" id="KAJ8968650.1"/>
    </source>
</evidence>